<proteinExistence type="inferred from homology"/>
<keyword evidence="3 8" id="KW-0337">GPI-anchor biosynthesis</keyword>
<keyword evidence="4 8" id="KW-0812">Transmembrane</keyword>
<keyword evidence="6 8" id="KW-1133">Transmembrane helix</keyword>
<reference evidence="9" key="1">
    <citation type="journal article" date="2013" name="Genetics">
        <title>The draft genome and transcriptome of Panagrellus redivivus are shaped by the harsh demands of a free-living lifestyle.</title>
        <authorList>
            <person name="Srinivasan J."/>
            <person name="Dillman A.R."/>
            <person name="Macchietto M.G."/>
            <person name="Heikkinen L."/>
            <person name="Lakso M."/>
            <person name="Fracchia K.M."/>
            <person name="Antoshechkin I."/>
            <person name="Mortazavi A."/>
            <person name="Wong G."/>
            <person name="Sternberg P.W."/>
        </authorList>
    </citation>
    <scope>NUCLEOTIDE SEQUENCE [LARGE SCALE GENOMIC DNA]</scope>
    <source>
        <strain evidence="9">MT8872</strain>
    </source>
</reference>
<feature type="transmembrane region" description="Helical" evidence="8">
    <location>
        <begin position="223"/>
        <end position="244"/>
    </location>
</feature>
<evidence type="ECO:0000256" key="8">
    <source>
        <dbReference type="RuleBase" id="RU365066"/>
    </source>
</evidence>
<feature type="transmembrane region" description="Helical" evidence="8">
    <location>
        <begin position="196"/>
        <end position="217"/>
    </location>
</feature>
<comment type="function">
    <text evidence="8">Involved in the lipid remodeling steps of GPI-anchor maturation.</text>
</comment>
<keyword evidence="5 8" id="KW-0732">Signal</keyword>
<reference evidence="10" key="2">
    <citation type="submission" date="2020-10" db="UniProtKB">
        <authorList>
            <consortium name="WormBaseParasite"/>
        </authorList>
    </citation>
    <scope>IDENTIFICATION</scope>
</reference>
<dbReference type="GO" id="GO:0006506">
    <property type="term" value="P:GPI anchor biosynthetic process"/>
    <property type="evidence" value="ECO:0007669"/>
    <property type="project" value="UniProtKB-KW"/>
</dbReference>
<keyword evidence="7 8" id="KW-0472">Membrane</keyword>
<feature type="transmembrane region" description="Helical" evidence="8">
    <location>
        <begin position="287"/>
        <end position="307"/>
    </location>
</feature>
<feature type="chain" id="PRO_5029033612" description="Post-GPI attachment to proteins factor 3" evidence="8">
    <location>
        <begin position="18"/>
        <end position="321"/>
    </location>
</feature>
<dbReference type="InterPro" id="IPR007217">
    <property type="entry name" value="Per1-like"/>
</dbReference>
<evidence type="ECO:0000256" key="6">
    <source>
        <dbReference type="ARBA" id="ARBA00022989"/>
    </source>
</evidence>
<evidence type="ECO:0000313" key="10">
    <source>
        <dbReference type="WBParaSite" id="Pan_g13329.t1"/>
    </source>
</evidence>
<dbReference type="AlphaFoldDB" id="A0A7E4UVJ2"/>
<dbReference type="GO" id="GO:0005789">
    <property type="term" value="C:endoplasmic reticulum membrane"/>
    <property type="evidence" value="ECO:0007669"/>
    <property type="project" value="TreeGrafter"/>
</dbReference>
<name>A0A7E4UVJ2_PANRE</name>
<comment type="caution">
    <text evidence="8">Lacks conserved residue(s) required for the propagation of feature annotation.</text>
</comment>
<evidence type="ECO:0000256" key="7">
    <source>
        <dbReference type="ARBA" id="ARBA00023136"/>
    </source>
</evidence>
<protein>
    <recommendedName>
        <fullName evidence="8">Post-GPI attachment to proteins factor 3</fullName>
    </recommendedName>
</protein>
<evidence type="ECO:0000313" key="9">
    <source>
        <dbReference type="Proteomes" id="UP000492821"/>
    </source>
</evidence>
<evidence type="ECO:0000256" key="3">
    <source>
        <dbReference type="ARBA" id="ARBA00022502"/>
    </source>
</evidence>
<organism evidence="9 10">
    <name type="scientific">Panagrellus redivivus</name>
    <name type="common">Microworm</name>
    <dbReference type="NCBI Taxonomy" id="6233"/>
    <lineage>
        <taxon>Eukaryota</taxon>
        <taxon>Metazoa</taxon>
        <taxon>Ecdysozoa</taxon>
        <taxon>Nematoda</taxon>
        <taxon>Chromadorea</taxon>
        <taxon>Rhabditida</taxon>
        <taxon>Tylenchina</taxon>
        <taxon>Panagrolaimomorpha</taxon>
        <taxon>Panagrolaimoidea</taxon>
        <taxon>Panagrolaimidae</taxon>
        <taxon>Panagrellus</taxon>
    </lineage>
</organism>
<dbReference type="PANTHER" id="PTHR13148:SF0">
    <property type="entry name" value="POST-GPI ATTACHMENT TO PROTEINS FACTOR 3"/>
    <property type="match status" value="1"/>
</dbReference>
<dbReference type="PANTHER" id="PTHR13148">
    <property type="entry name" value="PER1-RELATED"/>
    <property type="match status" value="1"/>
</dbReference>
<feature type="transmembrane region" description="Helical" evidence="8">
    <location>
        <begin position="165"/>
        <end position="184"/>
    </location>
</feature>
<evidence type="ECO:0000256" key="4">
    <source>
        <dbReference type="ARBA" id="ARBA00022692"/>
    </source>
</evidence>
<dbReference type="GO" id="GO:0016788">
    <property type="term" value="F:hydrolase activity, acting on ester bonds"/>
    <property type="evidence" value="ECO:0007669"/>
    <property type="project" value="TreeGrafter"/>
</dbReference>
<feature type="transmembrane region" description="Helical" evidence="8">
    <location>
        <begin position="256"/>
        <end position="275"/>
    </location>
</feature>
<sequence>MIIFLALLSVLLPVAYGSQGDSFAFFQDCATFCRRDHDCPEFKFGYAWTTSPCFQCRQNCVFETVRTFEAYGWPIPQFFGKWPFASIAFDIGPLPIVIQEPASVVFSLLNLWAVTVLHQKINDDIDDDYRLKGVWLNYARIGYLVWIASAVFHARDFWLTEYLDYFAACGVVFYAFFAAVSFTLPVLQSNIKAIKIWLTFAALLLGTYLFHVASLLLSMDYGHNMTLCIGLSIITAVIYTLWAVREILQGRNRPSITILFKILGVGLGAALFEVLDFPPIFWTFDAHSLFHAATIPTPLLLAQFAIAEADYEAKAKKHHAI</sequence>
<comment type="similarity">
    <text evidence="2 8">Belongs to the PGAP3 family.</text>
</comment>
<dbReference type="Pfam" id="PF04080">
    <property type="entry name" value="Per1"/>
    <property type="match status" value="1"/>
</dbReference>
<comment type="subcellular location">
    <subcellularLocation>
        <location evidence="1">Endomembrane system</location>
        <topology evidence="1">Multi-pass membrane protein</topology>
    </subcellularLocation>
    <subcellularLocation>
        <location evidence="8">Golgi apparatus membrane</location>
        <topology evidence="8">Multi-pass membrane protein</topology>
    </subcellularLocation>
</comment>
<feature type="signal peptide" evidence="8">
    <location>
        <begin position="1"/>
        <end position="17"/>
    </location>
</feature>
<evidence type="ECO:0000256" key="1">
    <source>
        <dbReference type="ARBA" id="ARBA00004127"/>
    </source>
</evidence>
<evidence type="ECO:0000256" key="2">
    <source>
        <dbReference type="ARBA" id="ARBA00006387"/>
    </source>
</evidence>
<keyword evidence="9" id="KW-1185">Reference proteome</keyword>
<evidence type="ECO:0000256" key="5">
    <source>
        <dbReference type="ARBA" id="ARBA00022729"/>
    </source>
</evidence>
<feature type="transmembrane region" description="Helical" evidence="8">
    <location>
        <begin position="133"/>
        <end position="153"/>
    </location>
</feature>
<keyword evidence="8" id="KW-0333">Golgi apparatus</keyword>
<dbReference type="WBParaSite" id="Pan_g13329.t1">
    <property type="protein sequence ID" value="Pan_g13329.t1"/>
    <property type="gene ID" value="Pan_g13329"/>
</dbReference>
<accession>A0A7E4UVJ2</accession>
<dbReference type="GO" id="GO:0000139">
    <property type="term" value="C:Golgi membrane"/>
    <property type="evidence" value="ECO:0007669"/>
    <property type="project" value="UniProtKB-SubCell"/>
</dbReference>
<dbReference type="Proteomes" id="UP000492821">
    <property type="component" value="Unassembled WGS sequence"/>
</dbReference>